<dbReference type="GO" id="GO:0005737">
    <property type="term" value="C:cytoplasm"/>
    <property type="evidence" value="ECO:0007669"/>
    <property type="project" value="UniProtKB-SubCell"/>
</dbReference>
<dbReference type="HAMAP" id="MF_00243">
    <property type="entry name" value="NMN_adenylyltr"/>
    <property type="match status" value="1"/>
</dbReference>
<dbReference type="UniPathway" id="UPA00253">
    <property type="reaction ID" value="UER00600"/>
</dbReference>
<keyword evidence="3 4" id="KW-0548">Nucleotidyltransferase</keyword>
<name>A0A133UYZ0_9EURY</name>
<dbReference type="InterPro" id="IPR004821">
    <property type="entry name" value="Cyt_trans-like"/>
</dbReference>
<evidence type="ECO:0000259" key="6">
    <source>
        <dbReference type="Pfam" id="PF01467"/>
    </source>
</evidence>
<comment type="caution">
    <text evidence="7">The sequence shown here is derived from an EMBL/GenBank/DDBJ whole genome shotgun (WGS) entry which is preliminary data.</text>
</comment>
<keyword evidence="4" id="KW-0067">ATP-binding</keyword>
<dbReference type="EC" id="2.7.7.1" evidence="4 5"/>
<dbReference type="EMBL" id="LHXW01000046">
    <property type="protein sequence ID" value="KXA99408.1"/>
    <property type="molecule type" value="Genomic_DNA"/>
</dbReference>
<proteinExistence type="inferred from homology"/>
<evidence type="ECO:0000313" key="7">
    <source>
        <dbReference type="EMBL" id="KXA99408.1"/>
    </source>
</evidence>
<dbReference type="GO" id="GO:0000309">
    <property type="term" value="F:nicotinamide-nucleotide adenylyltransferase activity"/>
    <property type="evidence" value="ECO:0007669"/>
    <property type="project" value="UniProtKB-UniRule"/>
</dbReference>
<dbReference type="Pfam" id="PF01467">
    <property type="entry name" value="CTP_transf_like"/>
    <property type="match status" value="1"/>
</dbReference>
<dbReference type="GO" id="GO:0005524">
    <property type="term" value="F:ATP binding"/>
    <property type="evidence" value="ECO:0007669"/>
    <property type="project" value="UniProtKB-KW"/>
</dbReference>
<keyword evidence="2 4" id="KW-0808">Transferase</keyword>
<reference evidence="7 8" key="1">
    <citation type="journal article" date="2016" name="Sci. Rep.">
        <title>Metabolic traits of an uncultured archaeal lineage -MSBL1- from brine pools of the Red Sea.</title>
        <authorList>
            <person name="Mwirichia R."/>
            <person name="Alam I."/>
            <person name="Rashid M."/>
            <person name="Vinu M."/>
            <person name="Ba-Alawi W."/>
            <person name="Anthony Kamau A."/>
            <person name="Kamanda Ngugi D."/>
            <person name="Goker M."/>
            <person name="Klenk H.P."/>
            <person name="Bajic V."/>
            <person name="Stingl U."/>
        </authorList>
    </citation>
    <scope>NUCLEOTIDE SEQUENCE [LARGE SCALE GENOMIC DNA]</scope>
    <source>
        <strain evidence="7">SCGC-AAA261C02</strain>
    </source>
</reference>
<evidence type="ECO:0000256" key="1">
    <source>
        <dbReference type="ARBA" id="ARBA00010124"/>
    </source>
</evidence>
<dbReference type="Gene3D" id="3.40.50.620">
    <property type="entry name" value="HUPs"/>
    <property type="match status" value="1"/>
</dbReference>
<keyword evidence="4" id="KW-0547">Nucleotide-binding</keyword>
<dbReference type="NCBIfam" id="TIGR00125">
    <property type="entry name" value="cyt_tran_rel"/>
    <property type="match status" value="1"/>
</dbReference>
<evidence type="ECO:0000256" key="4">
    <source>
        <dbReference type="HAMAP-Rule" id="MF_00243"/>
    </source>
</evidence>
<dbReference type="InterPro" id="IPR006418">
    <property type="entry name" value="NMN_Atrans_arc"/>
</dbReference>
<dbReference type="GO" id="GO:0009435">
    <property type="term" value="P:NAD+ biosynthetic process"/>
    <property type="evidence" value="ECO:0007669"/>
    <property type="project" value="UniProtKB-UniRule"/>
</dbReference>
<comment type="catalytic activity">
    <reaction evidence="4">
        <text>beta-nicotinamide D-ribonucleotide + ATP + H(+) = diphosphate + NAD(+)</text>
        <dbReference type="Rhea" id="RHEA:21360"/>
        <dbReference type="ChEBI" id="CHEBI:14649"/>
        <dbReference type="ChEBI" id="CHEBI:15378"/>
        <dbReference type="ChEBI" id="CHEBI:30616"/>
        <dbReference type="ChEBI" id="CHEBI:33019"/>
        <dbReference type="ChEBI" id="CHEBI:57540"/>
        <dbReference type="EC" id="2.7.7.1"/>
    </reaction>
</comment>
<evidence type="ECO:0000313" key="8">
    <source>
        <dbReference type="Proteomes" id="UP000070520"/>
    </source>
</evidence>
<dbReference type="PANTHER" id="PTHR21342">
    <property type="entry name" value="PHOSPHOPANTETHEINE ADENYLYLTRANSFERASE"/>
    <property type="match status" value="1"/>
</dbReference>
<accession>A0A133UYZ0</accession>
<keyword evidence="4" id="KW-0520">NAD</keyword>
<feature type="domain" description="Cytidyltransferase-like" evidence="6">
    <location>
        <begin position="7"/>
        <end position="137"/>
    </location>
</feature>
<evidence type="ECO:0000256" key="3">
    <source>
        <dbReference type="ARBA" id="ARBA00022695"/>
    </source>
</evidence>
<evidence type="ECO:0000256" key="5">
    <source>
        <dbReference type="NCBIfam" id="TIGR01527"/>
    </source>
</evidence>
<comment type="similarity">
    <text evidence="1 4">Belongs to the archaeal NMN adenylyltransferase family.</text>
</comment>
<comment type="subcellular location">
    <subcellularLocation>
        <location evidence="4">Cytoplasm</location>
    </subcellularLocation>
</comment>
<dbReference type="CDD" id="cd02166">
    <property type="entry name" value="NMNAT_Archaea"/>
    <property type="match status" value="1"/>
</dbReference>
<gene>
    <name evidence="7" type="ORF">AKJ42_03235</name>
</gene>
<organism evidence="7 8">
    <name type="scientific">candidate division MSBL1 archaeon SCGC-AAA261C02</name>
    <dbReference type="NCBI Taxonomy" id="1698272"/>
    <lineage>
        <taxon>Archaea</taxon>
        <taxon>Methanobacteriati</taxon>
        <taxon>Methanobacteriota</taxon>
        <taxon>candidate division MSBL1</taxon>
    </lineage>
</organism>
<dbReference type="PATRIC" id="fig|1698272.3.peg.588"/>
<evidence type="ECO:0000256" key="2">
    <source>
        <dbReference type="ARBA" id="ARBA00022679"/>
    </source>
</evidence>
<dbReference type="Proteomes" id="UP000070520">
    <property type="component" value="Unassembled WGS sequence"/>
</dbReference>
<protein>
    <recommendedName>
        <fullName evidence="4 5">Nicotinamide-nucleotide adenylyltransferase</fullName>
        <ecNumber evidence="4 5">2.7.7.1</ecNumber>
    </recommendedName>
    <alternativeName>
        <fullName evidence="4">NAD(+) diphosphorylase</fullName>
    </alternativeName>
    <alternativeName>
        <fullName evidence="4">NAD(+) pyrophosphorylase</fullName>
    </alternativeName>
    <alternativeName>
        <fullName evidence="4">NMN adenylyltransferase</fullName>
    </alternativeName>
</protein>
<dbReference type="NCBIfam" id="TIGR01527">
    <property type="entry name" value="arch_NMN_Atrans"/>
    <property type="match status" value="1"/>
</dbReference>
<dbReference type="PANTHER" id="PTHR21342:SF0">
    <property type="entry name" value="BIFUNCTIONAL NMN ADENYLYLTRANSFERASE_NUDIX HYDROLASE"/>
    <property type="match status" value="1"/>
</dbReference>
<keyword evidence="4" id="KW-0963">Cytoplasm</keyword>
<keyword evidence="4" id="KW-0662">Pyridine nucleotide biosynthesis</keyword>
<keyword evidence="8" id="KW-1185">Reference proteome</keyword>
<dbReference type="InterPro" id="IPR014729">
    <property type="entry name" value="Rossmann-like_a/b/a_fold"/>
</dbReference>
<sequence length="176" mass="20221">MVKRAIMLGRFQPPHNGHLEVISQILEEVDELVIGLGSAQLSHELDDPFTAGERILMLTKSLDEADIDLSRVYFIPIPDVNNNALWVSHVLSQSPPFTHVYSGNPLVKRLFKERGFDVETPPLFKREEYQGTVIRERMLKNEEWQNLVPKAVVEVISEINGTERLKELKETDYLEK</sequence>
<comment type="pathway">
    <text evidence="4">Cofactor biosynthesis; NAD(+) biosynthesis; NAD(+) from nicotinamide D-ribonucleotide: step 1/1.</text>
</comment>
<dbReference type="AlphaFoldDB" id="A0A133UYZ0"/>
<dbReference type="NCBIfam" id="NF002243">
    <property type="entry name" value="PRK01153.1"/>
    <property type="match status" value="1"/>
</dbReference>
<dbReference type="SUPFAM" id="SSF52374">
    <property type="entry name" value="Nucleotidylyl transferase"/>
    <property type="match status" value="1"/>
</dbReference>